<comment type="caution">
    <text evidence="1">The sequence shown here is derived from an EMBL/GenBank/DDBJ whole genome shotgun (WGS) entry which is preliminary data.</text>
</comment>
<name>A0A699HK41_TANCI</name>
<evidence type="ECO:0000313" key="1">
    <source>
        <dbReference type="EMBL" id="GEY41989.1"/>
    </source>
</evidence>
<protein>
    <submittedName>
        <fullName evidence="1">Uncharacterized protein</fullName>
    </submittedName>
</protein>
<sequence length="186" mass="21104">MLNPNPDTSIDSVLNLNTESTSLVDVPITTNVEMPSSSVTTPPPPPVPLIQPQHQTPVLPPETVPNRLREEAQAKNEDFINKLDENIKKIIKEQVKVHIKEQVSKILPRIKNNLARKEDTRDLFNELMDTPLDFSAFVMNQLKVDTLTPELLAGLTFELMKGLYKSLVELEYFLEEVYKATIDQLD</sequence>
<gene>
    <name evidence="1" type="ORF">Tci_413963</name>
</gene>
<organism evidence="1">
    <name type="scientific">Tanacetum cinerariifolium</name>
    <name type="common">Dalmatian daisy</name>
    <name type="synonym">Chrysanthemum cinerariifolium</name>
    <dbReference type="NCBI Taxonomy" id="118510"/>
    <lineage>
        <taxon>Eukaryota</taxon>
        <taxon>Viridiplantae</taxon>
        <taxon>Streptophyta</taxon>
        <taxon>Embryophyta</taxon>
        <taxon>Tracheophyta</taxon>
        <taxon>Spermatophyta</taxon>
        <taxon>Magnoliopsida</taxon>
        <taxon>eudicotyledons</taxon>
        <taxon>Gunneridae</taxon>
        <taxon>Pentapetalae</taxon>
        <taxon>asterids</taxon>
        <taxon>campanulids</taxon>
        <taxon>Asterales</taxon>
        <taxon>Asteraceae</taxon>
        <taxon>Asteroideae</taxon>
        <taxon>Anthemideae</taxon>
        <taxon>Anthemidinae</taxon>
        <taxon>Tanacetum</taxon>
    </lineage>
</organism>
<dbReference type="EMBL" id="BKCJ010177026">
    <property type="protein sequence ID" value="GEY41989.1"/>
    <property type="molecule type" value="Genomic_DNA"/>
</dbReference>
<reference evidence="1" key="1">
    <citation type="journal article" date="2019" name="Sci. Rep.">
        <title>Draft genome of Tanacetum cinerariifolium, the natural source of mosquito coil.</title>
        <authorList>
            <person name="Yamashiro T."/>
            <person name="Shiraishi A."/>
            <person name="Satake H."/>
            <person name="Nakayama K."/>
        </authorList>
    </citation>
    <scope>NUCLEOTIDE SEQUENCE</scope>
</reference>
<accession>A0A699HK41</accession>
<proteinExistence type="predicted"/>
<dbReference type="AlphaFoldDB" id="A0A699HK41"/>